<dbReference type="InterPro" id="IPR012933">
    <property type="entry name" value="HicA_mRNA_interferase"/>
</dbReference>
<sequence>MPKLPVLTSKKTIAFLEKSGFALDHSTGSHFVFYHKETRRRAVVPVHKKDLPQGTLLTILRQAGLERKDLFK</sequence>
<comment type="similarity">
    <text evidence="1">Belongs to the HicA mRNA interferase family.</text>
</comment>
<evidence type="ECO:0000256" key="4">
    <source>
        <dbReference type="ARBA" id="ARBA00022759"/>
    </source>
</evidence>
<evidence type="ECO:0000256" key="6">
    <source>
        <dbReference type="ARBA" id="ARBA00022884"/>
    </source>
</evidence>
<comment type="caution">
    <text evidence="8">The sequence shown here is derived from an EMBL/GenBank/DDBJ whole genome shotgun (WGS) entry which is preliminary data.</text>
</comment>
<dbReference type="GO" id="GO:0016787">
    <property type="term" value="F:hydrolase activity"/>
    <property type="evidence" value="ECO:0007669"/>
    <property type="project" value="UniProtKB-KW"/>
</dbReference>
<keyword evidence="4" id="KW-0255">Endonuclease</keyword>
<accession>A0A1G2DAH3</accession>
<dbReference type="InterPro" id="IPR038570">
    <property type="entry name" value="HicA_sf"/>
</dbReference>
<keyword evidence="5" id="KW-0378">Hydrolase</keyword>
<gene>
    <name evidence="8" type="ORF">A3D65_05530</name>
</gene>
<dbReference type="PANTHER" id="PTHR34873:SF3">
    <property type="entry name" value="ADDICTION MODULE TOXIN, HICA FAMILY"/>
    <property type="match status" value="1"/>
</dbReference>
<dbReference type="SUPFAM" id="SSF54786">
    <property type="entry name" value="YcfA/nrd intein domain"/>
    <property type="match status" value="1"/>
</dbReference>
<dbReference type="EMBL" id="MHLL01000016">
    <property type="protein sequence ID" value="OGZ09758.1"/>
    <property type="molecule type" value="Genomic_DNA"/>
</dbReference>
<evidence type="ECO:0000256" key="1">
    <source>
        <dbReference type="ARBA" id="ARBA00006620"/>
    </source>
</evidence>
<dbReference type="GO" id="GO:0003729">
    <property type="term" value="F:mRNA binding"/>
    <property type="evidence" value="ECO:0007669"/>
    <property type="project" value="InterPro"/>
</dbReference>
<keyword evidence="6" id="KW-0694">RNA-binding</keyword>
<dbReference type="Gene3D" id="3.30.920.30">
    <property type="entry name" value="Hypothetical protein"/>
    <property type="match status" value="1"/>
</dbReference>
<evidence type="ECO:0000313" key="9">
    <source>
        <dbReference type="Proteomes" id="UP000177996"/>
    </source>
</evidence>
<dbReference type="GO" id="GO:0004519">
    <property type="term" value="F:endonuclease activity"/>
    <property type="evidence" value="ECO:0007669"/>
    <property type="project" value="UniProtKB-KW"/>
</dbReference>
<protein>
    <recommendedName>
        <fullName evidence="10">Addiction module toxin, HicA family</fullName>
    </recommendedName>
</protein>
<dbReference type="STRING" id="1798661.A3D65_05530"/>
<reference evidence="8 9" key="1">
    <citation type="journal article" date="2016" name="Nat. Commun.">
        <title>Thousands of microbial genomes shed light on interconnected biogeochemical processes in an aquifer system.</title>
        <authorList>
            <person name="Anantharaman K."/>
            <person name="Brown C.T."/>
            <person name="Hug L.A."/>
            <person name="Sharon I."/>
            <person name="Castelle C.J."/>
            <person name="Probst A.J."/>
            <person name="Thomas B.C."/>
            <person name="Singh A."/>
            <person name="Wilkins M.J."/>
            <person name="Karaoz U."/>
            <person name="Brodie E.L."/>
            <person name="Williams K.H."/>
            <person name="Hubbard S.S."/>
            <person name="Banfield J.F."/>
        </authorList>
    </citation>
    <scope>NUCLEOTIDE SEQUENCE [LARGE SCALE GENOMIC DNA]</scope>
</reference>
<proteinExistence type="inferred from homology"/>
<evidence type="ECO:0000256" key="5">
    <source>
        <dbReference type="ARBA" id="ARBA00022801"/>
    </source>
</evidence>
<evidence type="ECO:0008006" key="10">
    <source>
        <dbReference type="Google" id="ProtNLM"/>
    </source>
</evidence>
<dbReference type="AlphaFoldDB" id="A0A1G2DAH3"/>
<dbReference type="Proteomes" id="UP000177996">
    <property type="component" value="Unassembled WGS sequence"/>
</dbReference>
<keyword evidence="3" id="KW-0540">Nuclease</keyword>
<evidence type="ECO:0000256" key="2">
    <source>
        <dbReference type="ARBA" id="ARBA00022649"/>
    </source>
</evidence>
<evidence type="ECO:0000256" key="3">
    <source>
        <dbReference type="ARBA" id="ARBA00022722"/>
    </source>
</evidence>
<dbReference type="Pfam" id="PF07927">
    <property type="entry name" value="HicA_toxin"/>
    <property type="match status" value="1"/>
</dbReference>
<evidence type="ECO:0000313" key="8">
    <source>
        <dbReference type="EMBL" id="OGZ09758.1"/>
    </source>
</evidence>
<evidence type="ECO:0000256" key="7">
    <source>
        <dbReference type="ARBA" id="ARBA00023016"/>
    </source>
</evidence>
<keyword evidence="7" id="KW-0346">Stress response</keyword>
<keyword evidence="2" id="KW-1277">Toxin-antitoxin system</keyword>
<name>A0A1G2DAH3_9BACT</name>
<dbReference type="PANTHER" id="PTHR34873">
    <property type="entry name" value="SSR1766 PROTEIN"/>
    <property type="match status" value="1"/>
</dbReference>
<organism evidence="8 9">
    <name type="scientific">Candidatus Lloydbacteria bacterium RIFCSPHIGHO2_02_FULL_50_13</name>
    <dbReference type="NCBI Taxonomy" id="1798661"/>
    <lineage>
        <taxon>Bacteria</taxon>
        <taxon>Candidatus Lloydiibacteriota</taxon>
    </lineage>
</organism>